<evidence type="ECO:0000313" key="2">
    <source>
        <dbReference type="Proteomes" id="UP000256913"/>
    </source>
</evidence>
<dbReference type="OrthoDB" id="796761at2"/>
<dbReference type="EMBL" id="QUMQ01000001">
    <property type="protein sequence ID" value="REF95901.1"/>
    <property type="molecule type" value="Genomic_DNA"/>
</dbReference>
<gene>
    <name evidence="1" type="ORF">DFJ67_1864</name>
</gene>
<dbReference type="NCBIfam" id="TIGR04267">
    <property type="entry name" value="mod_HExxH"/>
    <property type="match status" value="1"/>
</dbReference>
<dbReference type="Proteomes" id="UP000256913">
    <property type="component" value="Unassembled WGS sequence"/>
</dbReference>
<dbReference type="RefSeq" id="WP_116067511.1">
    <property type="nucleotide sequence ID" value="NZ_BONB01000038.1"/>
</dbReference>
<evidence type="ECO:0000313" key="1">
    <source>
        <dbReference type="EMBL" id="REF95901.1"/>
    </source>
</evidence>
<organism evidence="1 2">
    <name type="scientific">Asanoa ferruginea</name>
    <dbReference type="NCBI Taxonomy" id="53367"/>
    <lineage>
        <taxon>Bacteria</taxon>
        <taxon>Bacillati</taxon>
        <taxon>Actinomycetota</taxon>
        <taxon>Actinomycetes</taxon>
        <taxon>Micromonosporales</taxon>
        <taxon>Micromonosporaceae</taxon>
        <taxon>Asanoa</taxon>
    </lineage>
</organism>
<comment type="caution">
    <text evidence="1">The sequence shown here is derived from an EMBL/GenBank/DDBJ whole genome shotgun (WGS) entry which is preliminary data.</text>
</comment>
<reference evidence="1 2" key="1">
    <citation type="submission" date="2018-08" db="EMBL/GenBank/DDBJ databases">
        <title>Sequencing the genomes of 1000 actinobacteria strains.</title>
        <authorList>
            <person name="Klenk H.-P."/>
        </authorList>
    </citation>
    <scope>NUCLEOTIDE SEQUENCE [LARGE SCALE GENOMIC DNA]</scope>
    <source>
        <strain evidence="1 2">DSM 44099</strain>
    </source>
</reference>
<dbReference type="InterPro" id="IPR026337">
    <property type="entry name" value="AKG_HExxH"/>
</dbReference>
<name>A0A3D9ZF22_9ACTN</name>
<accession>A0A3D9ZF22</accession>
<sequence>MANPPTHRVSAATFAAICGGGGGPATIRMLRAAQRSKTILSIGAVVALAKETKHPRRASTTDAYAFLRALNPEAVGQVLDYPSVGAWALRTAHALHRRDLAAAQPEWLAAIAAAAAVRALAPARLPVPLQGRGHLALPSLGGCASPDPSAPVELVSGSDGAELVSGTRRIQVGGPQWSPLPTVRAAHHGLAVELRFDHLDGAPAPGDADRRTAAVWEHRVAPAWRVLVDRHRPVAVEFAEAISVLAPLADPPAGTVSATGRHAFGAIAMSTPATPRSVAVTFAHELQHAKLSALMDLFPLVSGDPGGRHYAPWRPDPRPLIGLVHGVYAHLAIADFWRRELAATDDDRSLAEFEYARWRAAVHTTATRLAADARLTDLGQRLIHSVLSKVAGWPEEVPPAAAARARTAADEHRDRWIAAHGPIS</sequence>
<protein>
    <submittedName>
        <fullName evidence="1">HEXXH motif-containing protein</fullName>
    </submittedName>
</protein>
<dbReference type="AlphaFoldDB" id="A0A3D9ZF22"/>
<proteinExistence type="predicted"/>
<keyword evidence="2" id="KW-1185">Reference proteome</keyword>